<keyword evidence="3 4" id="KW-0560">Oxidoreductase</keyword>
<dbReference type="GO" id="GO:0016994">
    <property type="term" value="F:precorrin-6A reductase activity"/>
    <property type="evidence" value="ECO:0007669"/>
    <property type="project" value="InterPro"/>
</dbReference>
<comment type="caution">
    <text evidence="4">The sequence shown here is derived from an EMBL/GenBank/DDBJ whole genome shotgun (WGS) entry which is preliminary data.</text>
</comment>
<reference evidence="4" key="1">
    <citation type="submission" date="2021-02" db="EMBL/GenBank/DDBJ databases">
        <title>Metagenome analyses of Stigonema ocellatum DSM 106950, Chlorogloea purpurea SAG 13.99 and Gomphosphaeria aponina DSM 107014.</title>
        <authorList>
            <person name="Marter P."/>
            <person name="Huang S."/>
        </authorList>
    </citation>
    <scope>NUCLEOTIDE SEQUENCE</scope>
    <source>
        <strain evidence="4">JP213</strain>
    </source>
</reference>
<dbReference type="NCBIfam" id="TIGR00715">
    <property type="entry name" value="precor6x_red"/>
    <property type="match status" value="1"/>
</dbReference>
<dbReference type="PANTHER" id="PTHR36925:SF1">
    <property type="entry name" value="COBALT-PRECORRIN-6A REDUCTASE"/>
    <property type="match status" value="1"/>
</dbReference>
<evidence type="ECO:0000256" key="3">
    <source>
        <dbReference type="ARBA" id="ARBA00023002"/>
    </source>
</evidence>
<dbReference type="AlphaFoldDB" id="A0A941GTV0"/>
<dbReference type="EMBL" id="JADQBC010000137">
    <property type="protein sequence ID" value="MBR8829460.1"/>
    <property type="molecule type" value="Genomic_DNA"/>
</dbReference>
<organism evidence="4 5">
    <name type="scientific">Gomphosphaeria aponina SAG 52.96 = DSM 107014</name>
    <dbReference type="NCBI Taxonomy" id="1521640"/>
    <lineage>
        <taxon>Bacteria</taxon>
        <taxon>Bacillati</taxon>
        <taxon>Cyanobacteriota</taxon>
        <taxon>Cyanophyceae</taxon>
        <taxon>Oscillatoriophycideae</taxon>
        <taxon>Chroococcales</taxon>
        <taxon>Gomphosphaeriaceae</taxon>
        <taxon>Gomphosphaeria</taxon>
    </lineage>
</organism>
<dbReference type="Pfam" id="PF02571">
    <property type="entry name" value="CbiJ"/>
    <property type="match status" value="1"/>
</dbReference>
<comment type="pathway">
    <text evidence="1">Cofactor biosynthesis; adenosylcobalamin biosynthesis.</text>
</comment>
<sequence length="258" mass="28191">MIVKGRIWLIGGTSESVSIAQQLATNQLPCTVTVTTSTAATLYPQSPLFRVVVGTLDLSGIASLLRTEAIVAVVDASHPYAVVISQGAIALASSHSLPYLRYERPNIVEQQQGVIELNNFHLLLTGDYLSRKRVLLTIGYQNLPLFQNWQKKATLFARILPSVNSLTGALNAGFTPDKIIAFRPPISATLEKALWQQWEISLVVTKASGQAGGEEIKRAVALELGIPLIVITRPQVIYPQQTANIQEVIEFCRQYLSA</sequence>
<evidence type="ECO:0000256" key="1">
    <source>
        <dbReference type="ARBA" id="ARBA00004953"/>
    </source>
</evidence>
<dbReference type="NCBIfam" id="NF005970">
    <property type="entry name" value="PRK08057.1-4"/>
    <property type="match status" value="1"/>
</dbReference>
<dbReference type="InterPro" id="IPR003723">
    <property type="entry name" value="Precorrin-6x_reduct"/>
</dbReference>
<keyword evidence="2" id="KW-0169">Cobalamin biosynthesis</keyword>
<evidence type="ECO:0000313" key="5">
    <source>
        <dbReference type="Proteomes" id="UP000767446"/>
    </source>
</evidence>
<dbReference type="GO" id="GO:0009236">
    <property type="term" value="P:cobalamin biosynthetic process"/>
    <property type="evidence" value="ECO:0007669"/>
    <property type="project" value="UniProtKB-KW"/>
</dbReference>
<name>A0A941GTV0_9CHRO</name>
<evidence type="ECO:0000256" key="2">
    <source>
        <dbReference type="ARBA" id="ARBA00022573"/>
    </source>
</evidence>
<dbReference type="EC" id="1.3.1.106" evidence="4"/>
<protein>
    <submittedName>
        <fullName evidence="4">Cobalt-precorrin-6A reductase</fullName>
        <ecNumber evidence="4">1.3.1.106</ecNumber>
    </submittedName>
</protein>
<accession>A0A941GTV0</accession>
<dbReference type="PROSITE" id="PS51014">
    <property type="entry name" value="COBK_CBIJ"/>
    <property type="match status" value="1"/>
</dbReference>
<evidence type="ECO:0000313" key="4">
    <source>
        <dbReference type="EMBL" id="MBR8829460.1"/>
    </source>
</evidence>
<proteinExistence type="predicted"/>
<dbReference type="PANTHER" id="PTHR36925">
    <property type="entry name" value="COBALT-PRECORRIN-6A REDUCTASE"/>
    <property type="match status" value="1"/>
</dbReference>
<gene>
    <name evidence="4" type="ORF">DSM107014_16445</name>
</gene>
<dbReference type="Proteomes" id="UP000767446">
    <property type="component" value="Unassembled WGS sequence"/>
</dbReference>